<name>A0A538TJ94_UNCEI</name>
<dbReference type="EMBL" id="VBOY01000102">
    <property type="protein sequence ID" value="TMQ63692.1"/>
    <property type="molecule type" value="Genomic_DNA"/>
</dbReference>
<organism evidence="1 2">
    <name type="scientific">Eiseniibacteriota bacterium</name>
    <dbReference type="NCBI Taxonomy" id="2212470"/>
    <lineage>
        <taxon>Bacteria</taxon>
        <taxon>Candidatus Eiseniibacteriota</taxon>
    </lineage>
</organism>
<evidence type="ECO:0000313" key="2">
    <source>
        <dbReference type="Proteomes" id="UP000316609"/>
    </source>
</evidence>
<sequence length="71" mass="7871">MFNARADLSSSGAAAFSDLAVEQTTRGIGFQATLMQHKPSPVRVGVEVGWRQMYMRGDDWSLVNARLAIHY</sequence>
<evidence type="ECO:0008006" key="3">
    <source>
        <dbReference type="Google" id="ProtNLM"/>
    </source>
</evidence>
<reference evidence="1 2" key="1">
    <citation type="journal article" date="2019" name="Nat. Microbiol.">
        <title>Mediterranean grassland soil C-N compound turnover is dependent on rainfall and depth, and is mediated by genomically divergent microorganisms.</title>
        <authorList>
            <person name="Diamond S."/>
            <person name="Andeer P.F."/>
            <person name="Li Z."/>
            <person name="Crits-Christoph A."/>
            <person name="Burstein D."/>
            <person name="Anantharaman K."/>
            <person name="Lane K.R."/>
            <person name="Thomas B.C."/>
            <person name="Pan C."/>
            <person name="Northen T.R."/>
            <person name="Banfield J.F."/>
        </authorList>
    </citation>
    <scope>NUCLEOTIDE SEQUENCE [LARGE SCALE GENOMIC DNA]</scope>
    <source>
        <strain evidence="1">WS_8</strain>
    </source>
</reference>
<dbReference type="AlphaFoldDB" id="A0A538TJ94"/>
<dbReference type="Proteomes" id="UP000316609">
    <property type="component" value="Unassembled WGS sequence"/>
</dbReference>
<comment type="caution">
    <text evidence="1">The sequence shown here is derived from an EMBL/GenBank/DDBJ whole genome shotgun (WGS) entry which is preliminary data.</text>
</comment>
<proteinExistence type="predicted"/>
<protein>
    <recommendedName>
        <fullName evidence="3">Autotransporter outer membrane beta-barrel domain-containing protein</fullName>
    </recommendedName>
</protein>
<evidence type="ECO:0000313" key="1">
    <source>
        <dbReference type="EMBL" id="TMQ63692.1"/>
    </source>
</evidence>
<gene>
    <name evidence="1" type="ORF">E6K78_10250</name>
</gene>
<accession>A0A538TJ94</accession>